<feature type="domain" description="NmrA-like" evidence="4">
    <location>
        <begin position="3"/>
        <end position="312"/>
    </location>
</feature>
<keyword evidence="2" id="KW-0521">NADP</keyword>
<protein>
    <recommendedName>
        <fullName evidence="4">NmrA-like domain-containing protein</fullName>
    </recommendedName>
</protein>
<comment type="caution">
    <text evidence="5">The sequence shown here is derived from an EMBL/GenBank/DDBJ whole genome shotgun (WGS) entry which is preliminary data.</text>
</comment>
<evidence type="ECO:0000313" key="6">
    <source>
        <dbReference type="Proteomes" id="UP000720189"/>
    </source>
</evidence>
<reference evidence="5" key="1">
    <citation type="journal article" date="2021" name="Nat. Commun.">
        <title>Genetic determinants of endophytism in the Arabidopsis root mycobiome.</title>
        <authorList>
            <person name="Mesny F."/>
            <person name="Miyauchi S."/>
            <person name="Thiergart T."/>
            <person name="Pickel B."/>
            <person name="Atanasova L."/>
            <person name="Karlsson M."/>
            <person name="Huettel B."/>
            <person name="Barry K.W."/>
            <person name="Haridas S."/>
            <person name="Chen C."/>
            <person name="Bauer D."/>
            <person name="Andreopoulos W."/>
            <person name="Pangilinan J."/>
            <person name="LaButti K."/>
            <person name="Riley R."/>
            <person name="Lipzen A."/>
            <person name="Clum A."/>
            <person name="Drula E."/>
            <person name="Henrissat B."/>
            <person name="Kohler A."/>
            <person name="Grigoriev I.V."/>
            <person name="Martin F.M."/>
            <person name="Hacquard S."/>
        </authorList>
    </citation>
    <scope>NUCLEOTIDE SEQUENCE</scope>
    <source>
        <strain evidence="5">MPI-CAGE-AT-0023</strain>
    </source>
</reference>
<dbReference type="GeneID" id="70231506"/>
<comment type="similarity">
    <text evidence="1">Belongs to the NmrA-type oxidoreductase family. Isoflavone reductase subfamily.</text>
</comment>
<dbReference type="PANTHER" id="PTHR47706:SF4">
    <property type="entry name" value="NMRA-LIKE DOMAIN-CONTAINING PROTEIN"/>
    <property type="match status" value="1"/>
</dbReference>
<evidence type="ECO:0000256" key="3">
    <source>
        <dbReference type="ARBA" id="ARBA00023002"/>
    </source>
</evidence>
<dbReference type="EMBL" id="JAGMUX010000025">
    <property type="protein sequence ID" value="KAH7227108.1"/>
    <property type="molecule type" value="Genomic_DNA"/>
</dbReference>
<dbReference type="OrthoDB" id="10000533at2759"/>
<dbReference type="InterPro" id="IPR008030">
    <property type="entry name" value="NmrA-like"/>
</dbReference>
<dbReference type="SUPFAM" id="SSF51735">
    <property type="entry name" value="NAD(P)-binding Rossmann-fold domains"/>
    <property type="match status" value="1"/>
</dbReference>
<dbReference type="GO" id="GO:0016491">
    <property type="term" value="F:oxidoreductase activity"/>
    <property type="evidence" value="ECO:0007669"/>
    <property type="project" value="UniProtKB-KW"/>
</dbReference>
<dbReference type="InterPro" id="IPR051609">
    <property type="entry name" value="NmrA/Isoflavone_reductase-like"/>
</dbReference>
<dbReference type="Gene3D" id="3.40.50.720">
    <property type="entry name" value="NAD(P)-binding Rossmann-like Domain"/>
    <property type="match status" value="1"/>
</dbReference>
<accession>A0A9P9FXB5</accession>
<organism evidence="5 6">
    <name type="scientific">Fusarium redolens</name>
    <dbReference type="NCBI Taxonomy" id="48865"/>
    <lineage>
        <taxon>Eukaryota</taxon>
        <taxon>Fungi</taxon>
        <taxon>Dikarya</taxon>
        <taxon>Ascomycota</taxon>
        <taxon>Pezizomycotina</taxon>
        <taxon>Sordariomycetes</taxon>
        <taxon>Hypocreomycetidae</taxon>
        <taxon>Hypocreales</taxon>
        <taxon>Nectriaceae</taxon>
        <taxon>Fusarium</taxon>
        <taxon>Fusarium redolens species complex</taxon>
    </lineage>
</organism>
<keyword evidence="6" id="KW-1185">Reference proteome</keyword>
<dbReference type="RefSeq" id="XP_046042539.1">
    <property type="nucleotide sequence ID" value="XM_046201552.1"/>
</dbReference>
<dbReference type="InterPro" id="IPR036291">
    <property type="entry name" value="NAD(P)-bd_dom_sf"/>
</dbReference>
<dbReference type="PANTHER" id="PTHR47706">
    <property type="entry name" value="NMRA-LIKE FAMILY PROTEIN"/>
    <property type="match status" value="1"/>
</dbReference>
<dbReference type="Gene3D" id="3.90.25.10">
    <property type="entry name" value="UDP-galactose 4-epimerase, domain 1"/>
    <property type="match status" value="1"/>
</dbReference>
<dbReference type="Proteomes" id="UP000720189">
    <property type="component" value="Unassembled WGS sequence"/>
</dbReference>
<sequence>MVKIAIAGASSELAREILDRLVATGKHYIIALVRKEPSAFPELPGVTWVQTDYKDKSELVELFRGVETVLSFIAVHLDPGNVTQKRIIDAAVEAGVKRFAPSEWATGAKLADSLDVMSWYSGKIDIRDYLKSLNSEKKVLEYTLFQPGGFMDYLCHPYKTAKYITTTTVNIDFVKKHAIVVEGTLDDEITYTRVSDIANIVTRAIDLKSEWPVIGGISGDRSTIRQLLKIGEELRGEPFATEWLKMEDLAAGELKTDNYPRLPLPSVPQDQVEAFSKMVVIGTLTAFHRGAWTVSDEWNQTFPDYKFTKVEELLKSAWEGKN</sequence>
<evidence type="ECO:0000256" key="2">
    <source>
        <dbReference type="ARBA" id="ARBA00022857"/>
    </source>
</evidence>
<evidence type="ECO:0000313" key="5">
    <source>
        <dbReference type="EMBL" id="KAH7227108.1"/>
    </source>
</evidence>
<evidence type="ECO:0000259" key="4">
    <source>
        <dbReference type="Pfam" id="PF05368"/>
    </source>
</evidence>
<proteinExistence type="inferred from homology"/>
<gene>
    <name evidence="5" type="ORF">BKA55DRAFT_743554</name>
</gene>
<dbReference type="Pfam" id="PF05368">
    <property type="entry name" value="NmrA"/>
    <property type="match status" value="1"/>
</dbReference>
<dbReference type="AlphaFoldDB" id="A0A9P9FXB5"/>
<name>A0A9P9FXB5_FUSRE</name>
<keyword evidence="3" id="KW-0560">Oxidoreductase</keyword>
<evidence type="ECO:0000256" key="1">
    <source>
        <dbReference type="ARBA" id="ARBA00005725"/>
    </source>
</evidence>